<name>A0A7G8Q8N9_9GAMM</name>
<organism evidence="1 2">
    <name type="scientific">Dyella telluris</name>
    <dbReference type="NCBI Taxonomy" id="2763498"/>
    <lineage>
        <taxon>Bacteria</taxon>
        <taxon>Pseudomonadati</taxon>
        <taxon>Pseudomonadota</taxon>
        <taxon>Gammaproteobacteria</taxon>
        <taxon>Lysobacterales</taxon>
        <taxon>Rhodanobacteraceae</taxon>
        <taxon>Dyella</taxon>
    </lineage>
</organism>
<evidence type="ECO:0008006" key="3">
    <source>
        <dbReference type="Google" id="ProtNLM"/>
    </source>
</evidence>
<dbReference type="EMBL" id="CP060412">
    <property type="protein sequence ID" value="QNK03147.1"/>
    <property type="molecule type" value="Genomic_DNA"/>
</dbReference>
<evidence type="ECO:0000313" key="1">
    <source>
        <dbReference type="EMBL" id="QNK03147.1"/>
    </source>
</evidence>
<dbReference type="AlphaFoldDB" id="A0A7G8Q8N9"/>
<gene>
    <name evidence="1" type="ORF">H8F01_08580</name>
</gene>
<proteinExistence type="predicted"/>
<accession>A0A7G8Q8N9</accession>
<dbReference type="Proteomes" id="UP000515873">
    <property type="component" value="Chromosome"/>
</dbReference>
<sequence length="47" mass="5113">MNEKTCAACDYPLDDNAIKVTVGHREVEVCCEECAQKLREAQAKAGA</sequence>
<reference evidence="1 2" key="1">
    <citation type="submission" date="2020-08" db="EMBL/GenBank/DDBJ databases">
        <title>Dyella sp. G9 isolated from forest soil.</title>
        <authorList>
            <person name="Fu J."/>
            <person name="Qiu L."/>
        </authorList>
    </citation>
    <scope>NUCLEOTIDE SEQUENCE [LARGE SCALE GENOMIC DNA]</scope>
    <source>
        <strain evidence="1 2">G9</strain>
    </source>
</reference>
<dbReference type="RefSeq" id="WP_187058597.1">
    <property type="nucleotide sequence ID" value="NZ_CP060412.1"/>
</dbReference>
<protein>
    <recommendedName>
        <fullName evidence="3">TRASH domain-containing protein</fullName>
    </recommendedName>
</protein>
<dbReference type="KEGG" id="dtl:H8F01_08580"/>
<evidence type="ECO:0000313" key="2">
    <source>
        <dbReference type="Proteomes" id="UP000515873"/>
    </source>
</evidence>
<keyword evidence="2" id="KW-1185">Reference proteome</keyword>